<feature type="region of interest" description="Disordered" evidence="1">
    <location>
        <begin position="430"/>
        <end position="607"/>
    </location>
</feature>
<sequence>MGDNLRDIPEFIERELGESLHARTEALGTFKEMGAPDLCHIIKVNVKPAIKETSSYHYVSGIDASSSASLAAYLNSLTYAIDESHAWFSKGAQWRIRSGVYCCYNAFSRVDVRVEVKIPGGVDSYAVSIRGDKQEATPTIWQETYISAMLRAILYSDDANYRIPGFRKMDPIPDVDAEKRFFEAAEQLFFRAWALGSNPEIQVPTIVNNHLTSAIMKYCQESFRYDLAVKFFERLFVKEPEVASLLAQAYIGTDEELKAINVLYEALKQFPQSYALLHVQADFLRGKGKLEMALRLAKRAVNCAPSEFITWAKLTEVYIDLGDYESALLTLNSCPMFTFSERDLQRMPKPAKAHLPIRNDIDLSLIDDETGREHEADPALLRLPAPTLRGTFASAYNLLTKLVSKIGWDELLRCRSLVFVMEEEYRMQKEAEESIRKGQQSRSKSRDEGIPEEVPARNQLLSPNGTPIPIIKISTESEREREREQEEAEEEARAKAVTEASDKTTDDNADQSMEDIKLDDLSLNSDKEDKDQDQEQDQEEDDEQKAQEEQEKQVEQQEQEEQEKKPDSEIKSSGDEETQDSPQHVSSKGKQIEKPSIAAASDDEENEDDEVELSFSFSNKRLCDRWLDNLFMVLYEDLRQYTIWRSEIHNYQTMQAPYRRSGTEWEIYGDLAMRLHHRDEAKDAYQHCADQKFSAKALARLLEIYAEEGELHKAMEVAIKLCVYHERWYNETIFPTTIAYNLNKLIESDGLAKVQNTLHAMNTSPAVFKLMSRYLTRAKTFEIPGTAVKSHLDT</sequence>
<dbReference type="FunCoup" id="A0A1Y2GEJ9">
    <property type="interactions" value="16"/>
</dbReference>
<dbReference type="GeneID" id="33566993"/>
<gene>
    <name evidence="2" type="ORF">BCR41DRAFT_358945</name>
</gene>
<dbReference type="Gene3D" id="1.25.40.10">
    <property type="entry name" value="Tetratricopeptide repeat domain"/>
    <property type="match status" value="2"/>
</dbReference>
<organism evidence="2 3">
    <name type="scientific">Lobosporangium transversale</name>
    <dbReference type="NCBI Taxonomy" id="64571"/>
    <lineage>
        <taxon>Eukaryota</taxon>
        <taxon>Fungi</taxon>
        <taxon>Fungi incertae sedis</taxon>
        <taxon>Mucoromycota</taxon>
        <taxon>Mortierellomycotina</taxon>
        <taxon>Mortierellomycetes</taxon>
        <taxon>Mortierellales</taxon>
        <taxon>Mortierellaceae</taxon>
        <taxon>Lobosporangium</taxon>
    </lineage>
</organism>
<name>A0A1Y2GEJ9_9FUNG</name>
<keyword evidence="3" id="KW-1185">Reference proteome</keyword>
<dbReference type="FunFam" id="1.25.40.10:FF:000149">
    <property type="entry name" value="Clathrin-coated vesiclec protein (Bud7)"/>
    <property type="match status" value="1"/>
</dbReference>
<evidence type="ECO:0000313" key="2">
    <source>
        <dbReference type="EMBL" id="ORZ08745.1"/>
    </source>
</evidence>
<feature type="compositionally biased region" description="Polar residues" evidence="1">
    <location>
        <begin position="580"/>
        <end position="589"/>
    </location>
</feature>
<dbReference type="PANTHER" id="PTHR31975:SF1">
    <property type="entry name" value="BUD SITE SELECTION PROTEIN 7-RELATED"/>
    <property type="match status" value="1"/>
</dbReference>
<dbReference type="GO" id="GO:0006874">
    <property type="term" value="P:intracellular calcium ion homeostasis"/>
    <property type="evidence" value="ECO:0007669"/>
    <property type="project" value="EnsemblFungi"/>
</dbReference>
<accession>A0A1Y2GEJ9</accession>
<protein>
    <submittedName>
        <fullName evidence="2">Chs5p-Arf1p-binding proteins-domain-containing protein</fullName>
    </submittedName>
</protein>
<dbReference type="InterPro" id="IPR015374">
    <property type="entry name" value="ChAPs"/>
</dbReference>
<dbReference type="RefSeq" id="XP_021878528.1">
    <property type="nucleotide sequence ID" value="XM_022025149.1"/>
</dbReference>
<evidence type="ECO:0000256" key="1">
    <source>
        <dbReference type="SAM" id="MobiDB-lite"/>
    </source>
</evidence>
<dbReference type="GO" id="GO:0006896">
    <property type="term" value="P:Golgi to vacuole transport"/>
    <property type="evidence" value="ECO:0007669"/>
    <property type="project" value="EnsemblFungi"/>
</dbReference>
<dbReference type="SUPFAM" id="SSF48452">
    <property type="entry name" value="TPR-like"/>
    <property type="match status" value="1"/>
</dbReference>
<dbReference type="InParanoid" id="A0A1Y2GEJ9"/>
<feature type="compositionally biased region" description="Basic and acidic residues" evidence="1">
    <location>
        <begin position="475"/>
        <end position="484"/>
    </location>
</feature>
<feature type="compositionally biased region" description="Acidic residues" evidence="1">
    <location>
        <begin position="531"/>
        <end position="543"/>
    </location>
</feature>
<dbReference type="InterPro" id="IPR011990">
    <property type="entry name" value="TPR-like_helical_dom_sf"/>
</dbReference>
<dbReference type="OrthoDB" id="434695at2759"/>
<dbReference type="EMBL" id="MCFF01000036">
    <property type="protein sequence ID" value="ORZ08745.1"/>
    <property type="molecule type" value="Genomic_DNA"/>
</dbReference>
<dbReference type="GO" id="GO:0034044">
    <property type="term" value="C:exomer complex"/>
    <property type="evidence" value="ECO:0007669"/>
    <property type="project" value="EnsemblFungi"/>
</dbReference>
<feature type="compositionally biased region" description="Basic and acidic residues" evidence="1">
    <location>
        <begin position="562"/>
        <end position="574"/>
    </location>
</feature>
<evidence type="ECO:0000313" key="3">
    <source>
        <dbReference type="Proteomes" id="UP000193648"/>
    </source>
</evidence>
<dbReference type="PANTHER" id="PTHR31975">
    <property type="entry name" value="BUD SITE SELECTION PROTEIN 7-RELATED"/>
    <property type="match status" value="1"/>
</dbReference>
<dbReference type="Pfam" id="PF09295">
    <property type="entry name" value="ChAPs"/>
    <property type="match status" value="1"/>
</dbReference>
<proteinExistence type="predicted"/>
<dbReference type="STRING" id="64571.A0A1Y2GEJ9"/>
<dbReference type="GO" id="GO:0043001">
    <property type="term" value="P:Golgi to plasma membrane protein transport"/>
    <property type="evidence" value="ECO:0007669"/>
    <property type="project" value="EnsemblFungi"/>
</dbReference>
<feature type="compositionally biased region" description="Basic and acidic residues" evidence="1">
    <location>
        <begin position="544"/>
        <end position="555"/>
    </location>
</feature>
<dbReference type="Proteomes" id="UP000193648">
    <property type="component" value="Unassembled WGS sequence"/>
</dbReference>
<comment type="caution">
    <text evidence="2">The sequence shown here is derived from an EMBL/GenBank/DDBJ whole genome shotgun (WGS) entry which is preliminary data.</text>
</comment>
<reference evidence="2 3" key="1">
    <citation type="submission" date="2016-07" db="EMBL/GenBank/DDBJ databases">
        <title>Pervasive Adenine N6-methylation of Active Genes in Fungi.</title>
        <authorList>
            <consortium name="DOE Joint Genome Institute"/>
            <person name="Mondo S.J."/>
            <person name="Dannebaum R.O."/>
            <person name="Kuo R.C."/>
            <person name="Labutti K."/>
            <person name="Haridas S."/>
            <person name="Kuo A."/>
            <person name="Salamov A."/>
            <person name="Ahrendt S.R."/>
            <person name="Lipzen A."/>
            <person name="Sullivan W."/>
            <person name="Andreopoulos W.B."/>
            <person name="Clum A."/>
            <person name="Lindquist E."/>
            <person name="Daum C."/>
            <person name="Ramamoorthy G.K."/>
            <person name="Gryganskyi A."/>
            <person name="Culley D."/>
            <person name="Magnuson J.K."/>
            <person name="James T.Y."/>
            <person name="O'Malley M.A."/>
            <person name="Stajich J.E."/>
            <person name="Spatafora J.W."/>
            <person name="Visel A."/>
            <person name="Grigoriev I.V."/>
        </authorList>
    </citation>
    <scope>NUCLEOTIDE SEQUENCE [LARGE SCALE GENOMIC DNA]</scope>
    <source>
        <strain evidence="2 3">NRRL 3116</strain>
    </source>
</reference>
<feature type="compositionally biased region" description="Basic and acidic residues" evidence="1">
    <location>
        <begin position="491"/>
        <end position="506"/>
    </location>
</feature>
<dbReference type="AlphaFoldDB" id="A0A1Y2GEJ9"/>
<feature type="compositionally biased region" description="Basic and acidic residues" evidence="1">
    <location>
        <begin position="514"/>
        <end position="530"/>
    </location>
</feature>